<dbReference type="EMBL" id="FMAR01000001">
    <property type="protein sequence ID" value="SCB78941.1"/>
    <property type="molecule type" value="Genomic_DNA"/>
</dbReference>
<organism evidence="2 3">
    <name type="scientific">Chitinophaga costaii</name>
    <dbReference type="NCBI Taxonomy" id="1335309"/>
    <lineage>
        <taxon>Bacteria</taxon>
        <taxon>Pseudomonadati</taxon>
        <taxon>Bacteroidota</taxon>
        <taxon>Chitinophagia</taxon>
        <taxon>Chitinophagales</taxon>
        <taxon>Chitinophagaceae</taxon>
        <taxon>Chitinophaga</taxon>
    </lineage>
</organism>
<proteinExistence type="predicted"/>
<keyword evidence="3" id="KW-1185">Reference proteome</keyword>
<dbReference type="OrthoDB" id="679547at2"/>
<feature type="signal peptide" evidence="1">
    <location>
        <begin position="1"/>
        <end position="21"/>
    </location>
</feature>
<sequence length="570" mass="64611">MKKKNFSILCYLLLLATLAQAQVPDVKKLYRETAFLHTDRNCYLAGEIVWMKMYAINDDATDGYNSAIGYIELYNLKNSNAVLQVKILLDSLSQNAGYLQLPDSLSTGIYRLRAYTRNMEQYGFAFEKNIHIINSFRPIPHLHKATQGLPEDSSYHLHTTSINDRYGKRQPVKISFTSLQQDQRPAPAHLSASVFRLDELQTIDSPGIRTLALPTASRLLSKDETHLPEAYSQVLTGSIVDKKTGQPLDVPIMLTVTGHNPRFYCNPSVKGKFSFELRGYNGDANVILQTSAKDCQITVNSPFDNYTPPHFKNDFYDEDSAAAPANTESLLTAQLLSHHIALQVQQAFYGDSLQYAADRFTDTTFFFTKPDETVWLDDYTRFNTLEEVFREFVKTVMVRKSNDTLHLHTLNNLMANPKFFEEDPLILLDGVPVFDNKRLFAIDPLKIRKVSVMARKAFYPGKVFNGIVSLQTYTADMAGYQLAPSTLVADYNGTQLPLLFYAPDYAKKNIPSIPDQRFTLYWNPDVRTDEKGNGQISFYTGDEAGRYGVVLEGVFTHGTPCYMYKTFIVE</sequence>
<protein>
    <recommendedName>
        <fullName evidence="4">MG2 domain-containing protein</fullName>
    </recommendedName>
</protein>
<dbReference type="Gene3D" id="2.60.40.1930">
    <property type="match status" value="1"/>
</dbReference>
<evidence type="ECO:0000256" key="1">
    <source>
        <dbReference type="SAM" id="SignalP"/>
    </source>
</evidence>
<evidence type="ECO:0000313" key="3">
    <source>
        <dbReference type="Proteomes" id="UP000242818"/>
    </source>
</evidence>
<evidence type="ECO:0008006" key="4">
    <source>
        <dbReference type="Google" id="ProtNLM"/>
    </source>
</evidence>
<feature type="chain" id="PRO_5008688015" description="MG2 domain-containing protein" evidence="1">
    <location>
        <begin position="22"/>
        <end position="570"/>
    </location>
</feature>
<dbReference type="RefSeq" id="WP_089708283.1">
    <property type="nucleotide sequence ID" value="NZ_FMAR01000001.1"/>
</dbReference>
<keyword evidence="1" id="KW-0732">Signal</keyword>
<gene>
    <name evidence="2" type="ORF">GA0116948_101294</name>
</gene>
<evidence type="ECO:0000313" key="2">
    <source>
        <dbReference type="EMBL" id="SCB78941.1"/>
    </source>
</evidence>
<dbReference type="STRING" id="1335309.GA0116948_101294"/>
<accession>A0A1C3Z991</accession>
<reference evidence="2 3" key="1">
    <citation type="submission" date="2016-08" db="EMBL/GenBank/DDBJ databases">
        <authorList>
            <person name="Seilhamer J.J."/>
        </authorList>
    </citation>
    <scope>NUCLEOTIDE SEQUENCE [LARGE SCALE GENOMIC DNA]</scope>
    <source>
        <strain evidence="2 3">A37T2</strain>
    </source>
</reference>
<dbReference type="Proteomes" id="UP000242818">
    <property type="component" value="Unassembled WGS sequence"/>
</dbReference>
<dbReference type="AlphaFoldDB" id="A0A1C3Z991"/>
<name>A0A1C3Z991_9BACT</name>